<keyword evidence="1" id="KW-0472">Membrane</keyword>
<accession>A0ABY9MCI4</accession>
<dbReference type="Proteomes" id="UP001234798">
    <property type="component" value="Plasmid unnamed"/>
</dbReference>
<keyword evidence="1" id="KW-0812">Transmembrane</keyword>
<evidence type="ECO:0000259" key="2">
    <source>
        <dbReference type="PROSITE" id="PS51724"/>
    </source>
</evidence>
<protein>
    <recommendedName>
        <fullName evidence="2">SPOR domain-containing protein</fullName>
    </recommendedName>
</protein>
<dbReference type="PROSITE" id="PS51724">
    <property type="entry name" value="SPOR"/>
    <property type="match status" value="1"/>
</dbReference>
<keyword evidence="1" id="KW-1133">Transmembrane helix</keyword>
<gene>
    <name evidence="3" type="ORF">RAS12_30135</name>
</gene>
<keyword evidence="3" id="KW-0614">Plasmid</keyword>
<geneLocation type="plasmid" evidence="3 4">
    <name>unnamed</name>
</geneLocation>
<dbReference type="EMBL" id="CP132977">
    <property type="protein sequence ID" value="WMD23893.1"/>
    <property type="molecule type" value="Genomic_DNA"/>
</dbReference>
<name>A0ABY9MCI4_9BURK</name>
<feature type="transmembrane region" description="Helical" evidence="1">
    <location>
        <begin position="6"/>
        <end position="28"/>
    </location>
</feature>
<dbReference type="InterPro" id="IPR007730">
    <property type="entry name" value="SPOR-like_dom"/>
</dbReference>
<reference evidence="3 4" key="1">
    <citation type="submission" date="2023-08" db="EMBL/GenBank/DDBJ databases">
        <title>Achromobacter seleniivolatilans sp. nov., isolated from seleniferous soil.</title>
        <authorList>
            <person name="Zhang S."/>
            <person name="Li K."/>
            <person name="Peng J."/>
            <person name="Zhao Q."/>
            <person name="Wang H."/>
            <person name="Guo Y."/>
        </authorList>
    </citation>
    <scope>NUCLEOTIDE SEQUENCE [LARGE SCALE GENOMIC DNA]</scope>
    <source>
        <strain evidence="3 4">R39</strain>
        <plasmid evidence="3 4">unnamed</plasmid>
    </source>
</reference>
<organism evidence="3 4">
    <name type="scientific">Achromobacter seleniivolatilans</name>
    <dbReference type="NCBI Taxonomy" id="3047478"/>
    <lineage>
        <taxon>Bacteria</taxon>
        <taxon>Pseudomonadati</taxon>
        <taxon>Pseudomonadota</taxon>
        <taxon>Betaproteobacteria</taxon>
        <taxon>Burkholderiales</taxon>
        <taxon>Alcaligenaceae</taxon>
        <taxon>Achromobacter</taxon>
    </lineage>
</organism>
<evidence type="ECO:0000313" key="3">
    <source>
        <dbReference type="EMBL" id="WMD23893.1"/>
    </source>
</evidence>
<keyword evidence="4" id="KW-1185">Reference proteome</keyword>
<feature type="domain" description="SPOR" evidence="2">
    <location>
        <begin position="87"/>
        <end position="166"/>
    </location>
</feature>
<sequence length="166" mass="17390">MRAIAWIFGGVIAALCGGGAALLVYSVASERPRDFRNEEPTFQGPSDEQVRHMDPNAGLIGTPLAPLLPSELLPLDDIAAEATQALPAAPAESWLISGAFGEGPAAEQLARALLAKGAPNDVIAIVRRTSGQGRVDWRVEVGPLTAEQAVELQSLLQAQGLEFGVE</sequence>
<evidence type="ECO:0000313" key="4">
    <source>
        <dbReference type="Proteomes" id="UP001234798"/>
    </source>
</evidence>
<dbReference type="RefSeq" id="WP_306951775.1">
    <property type="nucleotide sequence ID" value="NZ_CP132977.1"/>
</dbReference>
<evidence type="ECO:0000256" key="1">
    <source>
        <dbReference type="SAM" id="Phobius"/>
    </source>
</evidence>
<proteinExistence type="predicted"/>